<feature type="domain" description="MurNAc-LAA" evidence="3">
    <location>
        <begin position="126"/>
        <end position="238"/>
    </location>
</feature>
<dbReference type="PANTHER" id="PTHR30404:SF0">
    <property type="entry name" value="N-ACETYLMURAMOYL-L-ALANINE AMIDASE AMIC"/>
    <property type="match status" value="1"/>
</dbReference>
<dbReference type="GO" id="GO:0030288">
    <property type="term" value="C:outer membrane-bounded periplasmic space"/>
    <property type="evidence" value="ECO:0007669"/>
    <property type="project" value="TreeGrafter"/>
</dbReference>
<reference evidence="4 5" key="1">
    <citation type="submission" date="2023-04" db="EMBL/GenBank/DDBJ databases">
        <authorList>
            <person name="Hsu D."/>
        </authorList>
    </citation>
    <scope>NUCLEOTIDE SEQUENCE [LARGE SCALE GENOMIC DNA]</scope>
    <source>
        <strain evidence="4 5">MK1</strain>
    </source>
</reference>
<keyword evidence="1 4" id="KW-0378">Hydrolase</keyword>
<dbReference type="EMBL" id="CP121694">
    <property type="protein sequence ID" value="WRO20326.1"/>
    <property type="molecule type" value="Genomic_DNA"/>
</dbReference>
<keyword evidence="2" id="KW-0812">Transmembrane</keyword>
<evidence type="ECO:0000259" key="3">
    <source>
        <dbReference type="SMART" id="SM00646"/>
    </source>
</evidence>
<dbReference type="InterPro" id="IPR014234">
    <property type="entry name" value="Spore_CwlD"/>
</dbReference>
<accession>A0AAU0UIY9</accession>
<protein>
    <submittedName>
        <fullName evidence="4">N-acetylmuramoyl-L-alanine amidase CwlD</fullName>
        <ecNumber evidence="4">3.5.1.28</ecNumber>
    </submittedName>
</protein>
<dbReference type="GO" id="GO:0009253">
    <property type="term" value="P:peptidoglycan catabolic process"/>
    <property type="evidence" value="ECO:0007669"/>
    <property type="project" value="InterPro"/>
</dbReference>
<dbReference type="Pfam" id="PF01520">
    <property type="entry name" value="Amidase_3"/>
    <property type="match status" value="1"/>
</dbReference>
<dbReference type="KEGG" id="dbc:MFMK1_000084"/>
<name>A0AAU0UIY9_9FIRM</name>
<evidence type="ECO:0000313" key="4">
    <source>
        <dbReference type="EMBL" id="WRO20326.1"/>
    </source>
</evidence>
<dbReference type="RefSeq" id="WP_366923227.1">
    <property type="nucleotide sequence ID" value="NZ_CP121694.1"/>
</dbReference>
<evidence type="ECO:0000256" key="2">
    <source>
        <dbReference type="SAM" id="Phobius"/>
    </source>
</evidence>
<dbReference type="InterPro" id="IPR050695">
    <property type="entry name" value="N-acetylmuramoyl_amidase_3"/>
</dbReference>
<proteinExistence type="predicted"/>
<dbReference type="EC" id="3.5.1.28" evidence="4"/>
<dbReference type="CDD" id="cd02696">
    <property type="entry name" value="MurNAc-LAA"/>
    <property type="match status" value="1"/>
</dbReference>
<dbReference type="InterPro" id="IPR002508">
    <property type="entry name" value="MurNAc-LAA_cat"/>
</dbReference>
<evidence type="ECO:0000256" key="1">
    <source>
        <dbReference type="ARBA" id="ARBA00022801"/>
    </source>
</evidence>
<dbReference type="SUPFAM" id="SSF53187">
    <property type="entry name" value="Zn-dependent exopeptidases"/>
    <property type="match status" value="1"/>
</dbReference>
<keyword evidence="2" id="KW-1133">Transmembrane helix</keyword>
<dbReference type="NCBIfam" id="TIGR02883">
    <property type="entry name" value="spore_cwlD"/>
    <property type="match status" value="1"/>
</dbReference>
<feature type="transmembrane region" description="Helical" evidence="2">
    <location>
        <begin position="16"/>
        <end position="35"/>
    </location>
</feature>
<dbReference type="SMART" id="SM00646">
    <property type="entry name" value="Ami_3"/>
    <property type="match status" value="1"/>
</dbReference>
<organism evidence="4 5">
    <name type="scientific">Metallumcola ferriviriculae</name>
    <dbReference type="NCBI Taxonomy" id="3039180"/>
    <lineage>
        <taxon>Bacteria</taxon>
        <taxon>Bacillati</taxon>
        <taxon>Bacillota</taxon>
        <taxon>Clostridia</taxon>
        <taxon>Neomoorellales</taxon>
        <taxon>Desulfitibacteraceae</taxon>
        <taxon>Metallumcola</taxon>
    </lineage>
</organism>
<dbReference type="PANTHER" id="PTHR30404">
    <property type="entry name" value="N-ACETYLMURAMOYL-L-ALANINE AMIDASE"/>
    <property type="match status" value="1"/>
</dbReference>
<evidence type="ECO:0000313" key="5">
    <source>
        <dbReference type="Proteomes" id="UP001329915"/>
    </source>
</evidence>
<sequence>MGRVWFGVYRVKLKPLAMLIVVVALAYIVYIYAIGRVATETISAMSWAVANKVIVVDAGHGGPDGGATGPGGTLEKDINLAVAKKVSQVLSQAGAAVIMTRETDKDLSEPGKSIRERKKEDMGKRAQLANEAKADLYLSIQANSFGSSWTGAQTFYKETSPAGERLAKSIQGELTEVLGNTDRKAKPLPEADSYLLRTLEMPVAIVEVGFISNPKEEKMLNDPVYQQRLAWSVYAGVVKYFAFGEKDGETGR</sequence>
<gene>
    <name evidence="4" type="primary">cwlD</name>
    <name evidence="4" type="ORF">MFMK1_000084</name>
</gene>
<dbReference type="Proteomes" id="UP001329915">
    <property type="component" value="Chromosome"/>
</dbReference>
<keyword evidence="5" id="KW-1185">Reference proteome</keyword>
<dbReference type="Gene3D" id="3.40.630.40">
    <property type="entry name" value="Zn-dependent exopeptidases"/>
    <property type="match status" value="1"/>
</dbReference>
<dbReference type="AlphaFoldDB" id="A0AAU0UIY9"/>
<dbReference type="GO" id="GO:0008745">
    <property type="term" value="F:N-acetylmuramoyl-L-alanine amidase activity"/>
    <property type="evidence" value="ECO:0007669"/>
    <property type="project" value="UniProtKB-EC"/>
</dbReference>
<keyword evidence="2" id="KW-0472">Membrane</keyword>